<dbReference type="EMBL" id="JBHSBC010000058">
    <property type="protein sequence ID" value="MFC3986611.1"/>
    <property type="molecule type" value="Genomic_DNA"/>
</dbReference>
<dbReference type="InterPro" id="IPR036388">
    <property type="entry name" value="WH-like_DNA-bd_sf"/>
</dbReference>
<feature type="domain" description="Transcription regulator PadR N-terminal" evidence="1">
    <location>
        <begin position="37"/>
        <end position="85"/>
    </location>
</feature>
<dbReference type="SUPFAM" id="SSF46785">
    <property type="entry name" value="Winged helix' DNA-binding domain"/>
    <property type="match status" value="1"/>
</dbReference>
<organism evidence="2 3">
    <name type="scientific">Streptosporangium jomthongense</name>
    <dbReference type="NCBI Taxonomy" id="1193683"/>
    <lineage>
        <taxon>Bacteria</taxon>
        <taxon>Bacillati</taxon>
        <taxon>Actinomycetota</taxon>
        <taxon>Actinomycetes</taxon>
        <taxon>Streptosporangiales</taxon>
        <taxon>Streptosporangiaceae</taxon>
        <taxon>Streptosporangium</taxon>
    </lineage>
</organism>
<evidence type="ECO:0000259" key="1">
    <source>
        <dbReference type="Pfam" id="PF03551"/>
    </source>
</evidence>
<dbReference type="InterPro" id="IPR036390">
    <property type="entry name" value="WH_DNA-bd_sf"/>
</dbReference>
<reference evidence="3" key="1">
    <citation type="journal article" date="2019" name="Int. J. Syst. Evol. Microbiol.">
        <title>The Global Catalogue of Microorganisms (GCM) 10K type strain sequencing project: providing services to taxonomists for standard genome sequencing and annotation.</title>
        <authorList>
            <consortium name="The Broad Institute Genomics Platform"/>
            <consortium name="The Broad Institute Genome Sequencing Center for Infectious Disease"/>
            <person name="Wu L."/>
            <person name="Ma J."/>
        </authorList>
    </citation>
    <scope>NUCLEOTIDE SEQUENCE [LARGE SCALE GENOMIC DNA]</scope>
    <source>
        <strain evidence="3">TBRC 7912</strain>
    </source>
</reference>
<keyword evidence="3" id="KW-1185">Reference proteome</keyword>
<dbReference type="Gene3D" id="1.10.10.10">
    <property type="entry name" value="Winged helix-like DNA-binding domain superfamily/Winged helix DNA-binding domain"/>
    <property type="match status" value="1"/>
</dbReference>
<proteinExistence type="predicted"/>
<evidence type="ECO:0000313" key="3">
    <source>
        <dbReference type="Proteomes" id="UP001595698"/>
    </source>
</evidence>
<dbReference type="Pfam" id="PF03551">
    <property type="entry name" value="PadR"/>
    <property type="match status" value="1"/>
</dbReference>
<gene>
    <name evidence="2" type="ORF">ACFOYY_41225</name>
</gene>
<dbReference type="RefSeq" id="WP_352012121.1">
    <property type="nucleotide sequence ID" value="NZ_JBHSBC010000058.1"/>
</dbReference>
<dbReference type="Proteomes" id="UP001595698">
    <property type="component" value="Unassembled WGS sequence"/>
</dbReference>
<comment type="caution">
    <text evidence="2">The sequence shown here is derived from an EMBL/GenBank/DDBJ whole genome shotgun (WGS) entry which is preliminary data.</text>
</comment>
<evidence type="ECO:0000313" key="2">
    <source>
        <dbReference type="EMBL" id="MFC3986611.1"/>
    </source>
</evidence>
<dbReference type="InterPro" id="IPR005149">
    <property type="entry name" value="Tscrpt_reg_PadR_N"/>
</dbReference>
<name>A0ABV8FD57_9ACTN</name>
<protein>
    <submittedName>
        <fullName evidence="2">Helix-turn-helix transcriptional regulator</fullName>
    </submittedName>
</protein>
<sequence>MGKPPRMTIPTQLVLRAFLDDPTREMYGLEVCAASGLASGTIHPILARFEGIGWLESRFEDVNPHEAARPRRRYYRLTPDGAENARLALAQAHTRIGTLRGLSPRLGGGS</sequence>
<accession>A0ABV8FD57</accession>